<sequence>MREIQKPIRVAVHYCLVKSDVCDGWDVFIGLTLIIMFVSYYAYTLVKLCSEARRSN</sequence>
<keyword evidence="1" id="KW-1133">Transmembrane helix</keyword>
<evidence type="ECO:0000313" key="2">
    <source>
        <dbReference type="EMBL" id="AIT52520.1"/>
    </source>
</evidence>
<evidence type="ECO:0000256" key="1">
    <source>
        <dbReference type="SAM" id="Phobius"/>
    </source>
</evidence>
<dbReference type="EMBL" id="KM058745">
    <property type="protein sequence ID" value="AIT52520.1"/>
    <property type="molecule type" value="Genomic_RNA"/>
</dbReference>
<reference evidence="2" key="1">
    <citation type="journal article" date="2014" name="J. Virol. Methods">
        <title>Relative quantitation goes viral: An RT-qPCR assay for a grapevine virus.</title>
        <authorList>
            <person name="Bester R."/>
            <person name="Pepler P.T."/>
            <person name="Burger J.T."/>
            <person name="Maree H.J."/>
        </authorList>
    </citation>
    <scope>NUCLEOTIDE SEQUENCE</scope>
    <source>
        <strain evidence="2">GH24</strain>
    </source>
</reference>
<keyword evidence="1" id="KW-0472">Membrane</keyword>
<accession>A0A0F6NU66</accession>
<keyword evidence="1" id="KW-0812">Transmembrane</keyword>
<protein>
    <submittedName>
        <fullName evidence="2">7 kDa protein</fullName>
    </submittedName>
</protein>
<organism evidence="2">
    <name type="scientific">Grapevine leafroll-associated virus 3</name>
    <dbReference type="NCBI Taxonomy" id="55951"/>
    <lineage>
        <taxon>Viruses</taxon>
        <taxon>Riboviria</taxon>
        <taxon>Orthornavirae</taxon>
        <taxon>Kitrinoviricota</taxon>
        <taxon>Alsuviricetes</taxon>
        <taxon>Martellivirales</taxon>
        <taxon>Closteroviridae</taxon>
        <taxon>Ampelovirus</taxon>
        <taxon>Ampelovirus trivitis</taxon>
    </lineage>
</organism>
<name>A0A0F6NU66_9CLOS</name>
<feature type="transmembrane region" description="Helical" evidence="1">
    <location>
        <begin position="27"/>
        <end position="46"/>
    </location>
</feature>
<gene>
    <name evidence="2" type="primary">ORF12</name>
</gene>
<proteinExistence type="predicted"/>